<keyword evidence="3 6" id="KW-1133">Transmembrane helix</keyword>
<gene>
    <name evidence="8" type="ORF">B0I36DRAFT_29210</name>
</gene>
<evidence type="ECO:0000256" key="2">
    <source>
        <dbReference type="ARBA" id="ARBA00022692"/>
    </source>
</evidence>
<feature type="transmembrane region" description="Helical" evidence="6">
    <location>
        <begin position="34"/>
        <end position="56"/>
    </location>
</feature>
<reference evidence="8" key="1">
    <citation type="journal article" date="2021" name="Nat. Commun.">
        <title>Genetic determinants of endophytism in the Arabidopsis root mycobiome.</title>
        <authorList>
            <person name="Mesny F."/>
            <person name="Miyauchi S."/>
            <person name="Thiergart T."/>
            <person name="Pickel B."/>
            <person name="Atanasova L."/>
            <person name="Karlsson M."/>
            <person name="Huettel B."/>
            <person name="Barry K.W."/>
            <person name="Haridas S."/>
            <person name="Chen C."/>
            <person name="Bauer D."/>
            <person name="Andreopoulos W."/>
            <person name="Pangilinan J."/>
            <person name="LaButti K."/>
            <person name="Riley R."/>
            <person name="Lipzen A."/>
            <person name="Clum A."/>
            <person name="Drula E."/>
            <person name="Henrissat B."/>
            <person name="Kohler A."/>
            <person name="Grigoriev I.V."/>
            <person name="Martin F.M."/>
            <person name="Hacquard S."/>
        </authorList>
    </citation>
    <scope>NUCLEOTIDE SEQUENCE</scope>
    <source>
        <strain evidence="8">MPI-CAGE-CH-0230</strain>
    </source>
</reference>
<keyword evidence="2 6" id="KW-0812">Transmembrane</keyword>
<evidence type="ECO:0000256" key="4">
    <source>
        <dbReference type="ARBA" id="ARBA00023136"/>
    </source>
</evidence>
<dbReference type="RefSeq" id="XP_046007318.1">
    <property type="nucleotide sequence ID" value="XM_046151766.1"/>
</dbReference>
<dbReference type="OrthoDB" id="3923077at2759"/>
<evidence type="ECO:0000256" key="1">
    <source>
        <dbReference type="ARBA" id="ARBA00004141"/>
    </source>
</evidence>
<dbReference type="Pfam" id="PF20684">
    <property type="entry name" value="Fung_rhodopsin"/>
    <property type="match status" value="1"/>
</dbReference>
<dbReference type="GO" id="GO:0016020">
    <property type="term" value="C:membrane"/>
    <property type="evidence" value="ECO:0007669"/>
    <property type="project" value="UniProtKB-SubCell"/>
</dbReference>
<dbReference type="InterPro" id="IPR049326">
    <property type="entry name" value="Rhodopsin_dom_fungi"/>
</dbReference>
<feature type="transmembrane region" description="Helical" evidence="6">
    <location>
        <begin position="114"/>
        <end position="135"/>
    </location>
</feature>
<feature type="transmembrane region" description="Helical" evidence="6">
    <location>
        <begin position="68"/>
        <end position="94"/>
    </location>
</feature>
<evidence type="ECO:0000256" key="5">
    <source>
        <dbReference type="ARBA" id="ARBA00038359"/>
    </source>
</evidence>
<keyword evidence="9" id="KW-1185">Reference proteome</keyword>
<protein>
    <recommendedName>
        <fullName evidence="7">Rhodopsin domain-containing protein</fullName>
    </recommendedName>
</protein>
<evidence type="ECO:0000313" key="9">
    <source>
        <dbReference type="Proteomes" id="UP000756346"/>
    </source>
</evidence>
<name>A0A9P9BKZ0_9PEZI</name>
<dbReference type="InterPro" id="IPR052337">
    <property type="entry name" value="SAT4-like"/>
</dbReference>
<comment type="subcellular location">
    <subcellularLocation>
        <location evidence="1">Membrane</location>
        <topology evidence="1">Multi-pass membrane protein</topology>
    </subcellularLocation>
</comment>
<comment type="similarity">
    <text evidence="5">Belongs to the SAT4 family.</text>
</comment>
<feature type="domain" description="Rhodopsin" evidence="7">
    <location>
        <begin position="4"/>
        <end position="156"/>
    </location>
</feature>
<evidence type="ECO:0000313" key="8">
    <source>
        <dbReference type="EMBL" id="KAH7021117.1"/>
    </source>
</evidence>
<sequence length="157" mass="17258">MVIFVVLITIACLHSFGRDNLGLAEKAEMTFWRVVAQSVAMLATGTSKAPVGLFLLRLVAKPWHKVSLWTVIIIMAILSLVSTILTWASCTPVALMWDDRIKNATCIDSTPVTAALAVSTILADMVYVGLAWIFIWKLPNPRREKVLLAFSFGLGIL</sequence>
<proteinExistence type="inferred from homology"/>
<dbReference type="Proteomes" id="UP000756346">
    <property type="component" value="Unassembled WGS sequence"/>
</dbReference>
<evidence type="ECO:0000256" key="6">
    <source>
        <dbReference type="SAM" id="Phobius"/>
    </source>
</evidence>
<accession>A0A9P9BKZ0</accession>
<organism evidence="8 9">
    <name type="scientific">Microdochium trichocladiopsis</name>
    <dbReference type="NCBI Taxonomy" id="1682393"/>
    <lineage>
        <taxon>Eukaryota</taxon>
        <taxon>Fungi</taxon>
        <taxon>Dikarya</taxon>
        <taxon>Ascomycota</taxon>
        <taxon>Pezizomycotina</taxon>
        <taxon>Sordariomycetes</taxon>
        <taxon>Xylariomycetidae</taxon>
        <taxon>Xylariales</taxon>
        <taxon>Microdochiaceae</taxon>
        <taxon>Microdochium</taxon>
    </lineage>
</organism>
<keyword evidence="4 6" id="KW-0472">Membrane</keyword>
<comment type="caution">
    <text evidence="8">The sequence shown here is derived from an EMBL/GenBank/DDBJ whole genome shotgun (WGS) entry which is preliminary data.</text>
</comment>
<dbReference type="GeneID" id="70181312"/>
<dbReference type="AlphaFoldDB" id="A0A9P9BKZ0"/>
<evidence type="ECO:0000256" key="3">
    <source>
        <dbReference type="ARBA" id="ARBA00022989"/>
    </source>
</evidence>
<evidence type="ECO:0000259" key="7">
    <source>
        <dbReference type="Pfam" id="PF20684"/>
    </source>
</evidence>
<dbReference type="EMBL" id="JAGTJQ010000010">
    <property type="protein sequence ID" value="KAH7021117.1"/>
    <property type="molecule type" value="Genomic_DNA"/>
</dbReference>
<dbReference type="PANTHER" id="PTHR33048">
    <property type="entry name" value="PTH11-LIKE INTEGRAL MEMBRANE PROTEIN (AFU_ORTHOLOGUE AFUA_5G11245)"/>
    <property type="match status" value="1"/>
</dbReference>
<dbReference type="PANTHER" id="PTHR33048:SF93">
    <property type="entry name" value="INTEGRAL MEMBRANE PROTEIN"/>
    <property type="match status" value="1"/>
</dbReference>